<dbReference type="AlphaFoldDB" id="A0A494VM00"/>
<reference evidence="2 3" key="1">
    <citation type="submission" date="2018-10" db="EMBL/GenBank/DDBJ databases">
        <title>Genome sequencing of Mucilaginibacter sp. HYN0043.</title>
        <authorList>
            <person name="Kim M."/>
            <person name="Yi H."/>
        </authorList>
    </citation>
    <scope>NUCLEOTIDE SEQUENCE [LARGE SCALE GENOMIC DNA]</scope>
    <source>
        <strain evidence="2 3">HYN0043</strain>
    </source>
</reference>
<name>A0A494VM00_9SPHI</name>
<evidence type="ECO:0000313" key="3">
    <source>
        <dbReference type="Proteomes" id="UP000270046"/>
    </source>
</evidence>
<dbReference type="KEGG" id="muh:HYN43_010115"/>
<proteinExistence type="predicted"/>
<accession>A0A494VM00</accession>
<dbReference type="InterPro" id="IPR041700">
    <property type="entry name" value="OMP_b-brl_3"/>
</dbReference>
<feature type="domain" description="Outer membrane protein beta-barrel" evidence="1">
    <location>
        <begin position="2"/>
        <end position="56"/>
    </location>
</feature>
<dbReference type="Pfam" id="PF14905">
    <property type="entry name" value="OMP_b-brl_3"/>
    <property type="match status" value="1"/>
</dbReference>
<dbReference type="EMBL" id="CP032869">
    <property type="protein sequence ID" value="AYL95624.1"/>
    <property type="molecule type" value="Genomic_DNA"/>
</dbReference>
<gene>
    <name evidence="2" type="ORF">HYN43_010115</name>
</gene>
<organism evidence="2 3">
    <name type="scientific">Mucilaginibacter celer</name>
    <dbReference type="NCBI Taxonomy" id="2305508"/>
    <lineage>
        <taxon>Bacteria</taxon>
        <taxon>Pseudomonadati</taxon>
        <taxon>Bacteroidota</taxon>
        <taxon>Sphingobacteriia</taxon>
        <taxon>Sphingobacteriales</taxon>
        <taxon>Sphingobacteriaceae</taxon>
        <taxon>Mucilaginibacter</taxon>
    </lineage>
</organism>
<dbReference type="Proteomes" id="UP000270046">
    <property type="component" value="Chromosome"/>
</dbReference>
<keyword evidence="3" id="KW-1185">Reference proteome</keyword>
<evidence type="ECO:0000259" key="1">
    <source>
        <dbReference type="Pfam" id="PF14905"/>
    </source>
</evidence>
<evidence type="ECO:0000313" key="2">
    <source>
        <dbReference type="EMBL" id="AYL95624.1"/>
    </source>
</evidence>
<dbReference type="RefSeq" id="WP_119411582.1">
    <property type="nucleotide sequence ID" value="NZ_CP032869.1"/>
</dbReference>
<sequence length="72" mass="8003">MNGILPGRQTYGQSDNSSIYNIGFGIQKQLWQRQGTIRLCANDLFHTLNLRSQILGVNGVEALIPTLTIRTS</sequence>
<protein>
    <recommendedName>
        <fullName evidence="1">Outer membrane protein beta-barrel domain-containing protein</fullName>
    </recommendedName>
</protein>